<protein>
    <recommendedName>
        <fullName evidence="17">PTS beta-glucoside transporter subunit EIIBCA</fullName>
    </recommendedName>
</protein>
<keyword evidence="5" id="KW-0808">Transferase</keyword>
<dbReference type="EMBL" id="BJCC01000013">
    <property type="protein sequence ID" value="GCF93756.1"/>
    <property type="molecule type" value="Genomic_DNA"/>
</dbReference>
<dbReference type="InterPro" id="IPR018113">
    <property type="entry name" value="PTrfase_EIIB_Cys"/>
</dbReference>
<dbReference type="CDD" id="cd00212">
    <property type="entry name" value="PTS_IIB_glc"/>
    <property type="match status" value="1"/>
</dbReference>
<organism evidence="15 16">
    <name type="scientific">Enterococcus florum</name>
    <dbReference type="NCBI Taxonomy" id="2480627"/>
    <lineage>
        <taxon>Bacteria</taxon>
        <taxon>Bacillati</taxon>
        <taxon>Bacillota</taxon>
        <taxon>Bacilli</taxon>
        <taxon>Lactobacillales</taxon>
        <taxon>Enterococcaceae</taxon>
        <taxon>Enterococcus</taxon>
    </lineage>
</organism>
<dbReference type="Proteomes" id="UP000290567">
    <property type="component" value="Unassembled WGS sequence"/>
</dbReference>
<evidence type="ECO:0008006" key="17">
    <source>
        <dbReference type="Google" id="ProtNLM"/>
    </source>
</evidence>
<feature type="transmembrane region" description="Helical" evidence="12">
    <location>
        <begin position="282"/>
        <end position="306"/>
    </location>
</feature>
<feature type="transmembrane region" description="Helical" evidence="12">
    <location>
        <begin position="147"/>
        <end position="167"/>
    </location>
</feature>
<feature type="transmembrane region" description="Helical" evidence="12">
    <location>
        <begin position="205"/>
        <end position="230"/>
    </location>
</feature>
<feature type="transmembrane region" description="Helical" evidence="12">
    <location>
        <begin position="251"/>
        <end position="276"/>
    </location>
</feature>
<evidence type="ECO:0000256" key="11">
    <source>
        <dbReference type="PROSITE-ProRule" id="PRU00421"/>
    </source>
</evidence>
<dbReference type="Pfam" id="PF00367">
    <property type="entry name" value="PTS_EIIB"/>
    <property type="match status" value="1"/>
</dbReference>
<feature type="transmembrane region" description="Helical" evidence="12">
    <location>
        <begin position="111"/>
        <end position="135"/>
    </location>
</feature>
<dbReference type="Pfam" id="PF02378">
    <property type="entry name" value="PTS_EIIC"/>
    <property type="match status" value="1"/>
</dbReference>
<keyword evidence="4" id="KW-0762">Sugar transport</keyword>
<dbReference type="PANTHER" id="PTHR30175:SF1">
    <property type="entry name" value="PTS SYSTEM ARBUTIN-, CELLOBIOSE-, AND SALICIN-SPECIFIC EIIBC COMPONENT-RELATED"/>
    <property type="match status" value="1"/>
</dbReference>
<evidence type="ECO:0000256" key="10">
    <source>
        <dbReference type="ARBA" id="ARBA00023136"/>
    </source>
</evidence>
<sequence>MAKQDKFSELAKSLPQYIGGKENVGYFTHCVTRLRFNLKDRSLVNIEEIEKLPAVVGVQWSGEQLQIIIGQTVGDAYKAIASELGIKQEDPIDENLDKNTKFSFNNILDGIAGCVTPLIPLLIGAGMIKVVVLILQVTGVMAETSPTLSVLTFAADAGFYFLPILVGATAAKKFGANIGLGMLMGAMLLHPTFTGMVAEGTKVSFLSIPVLGASYANMVFPSIISVFILSKVQRFFGKHSPDALRSLLEPLLSLLIMIPLTLCLLAPIGSYLGTFLTDGILWIYNTIGFLGVALLSCLWPLLVLTGMHTTVTPYLVQTMATVGYDPIVIVSSFLANFCQGAACLAVSLRSKDQNLKANALSSAITAILGGVTEPALFGVTLKLKKPLWAVLIGGFCGGAVAGLFKVYVYAFVGSGGVFGLPALIGEKPMNLIYMIISIVVAMVVTFVSTLILYKEESATKEESGKINNDQKLVSE</sequence>
<evidence type="ECO:0000256" key="9">
    <source>
        <dbReference type="ARBA" id="ARBA00022989"/>
    </source>
</evidence>
<dbReference type="GO" id="GO:0005886">
    <property type="term" value="C:plasma membrane"/>
    <property type="evidence" value="ECO:0007669"/>
    <property type="project" value="UniProtKB-SubCell"/>
</dbReference>
<reference evidence="16" key="1">
    <citation type="submission" date="2019-02" db="EMBL/GenBank/DDBJ databases">
        <title>Draft genome sequence of Enterococcus sp. Gos25-1.</title>
        <authorList>
            <person name="Tanaka N."/>
            <person name="Shiwa Y."/>
            <person name="Fujita N."/>
        </authorList>
    </citation>
    <scope>NUCLEOTIDE SEQUENCE [LARGE SCALE GENOMIC DNA]</scope>
    <source>
        <strain evidence="16">Gos25-1</strain>
    </source>
</reference>
<dbReference type="FunFam" id="3.30.1360.60:FF:000001">
    <property type="entry name" value="PTS system glucose-specific IIBC component PtsG"/>
    <property type="match status" value="1"/>
</dbReference>
<evidence type="ECO:0000259" key="14">
    <source>
        <dbReference type="PROSITE" id="PS51103"/>
    </source>
</evidence>
<dbReference type="InterPro" id="IPR001996">
    <property type="entry name" value="PTS_IIB_1"/>
</dbReference>
<evidence type="ECO:0000256" key="12">
    <source>
        <dbReference type="SAM" id="Phobius"/>
    </source>
</evidence>
<evidence type="ECO:0000256" key="7">
    <source>
        <dbReference type="ARBA" id="ARBA00022692"/>
    </source>
</evidence>
<evidence type="ECO:0000256" key="3">
    <source>
        <dbReference type="ARBA" id="ARBA00022475"/>
    </source>
</evidence>
<keyword evidence="9 12" id="KW-1133">Transmembrane helix</keyword>
<gene>
    <name evidence="15" type="ORF">NRIC_16470</name>
</gene>
<feature type="domain" description="PTS EIIC type-1" evidence="14">
    <location>
        <begin position="109"/>
        <end position="464"/>
    </location>
</feature>
<evidence type="ECO:0000313" key="15">
    <source>
        <dbReference type="EMBL" id="GCF93756.1"/>
    </source>
</evidence>
<keyword evidence="16" id="KW-1185">Reference proteome</keyword>
<dbReference type="SUPFAM" id="SSF55604">
    <property type="entry name" value="Glucose permease domain IIB"/>
    <property type="match status" value="1"/>
</dbReference>
<dbReference type="PROSITE" id="PS51103">
    <property type="entry name" value="PTS_EIIC_TYPE_1"/>
    <property type="match status" value="1"/>
</dbReference>
<keyword evidence="3" id="KW-1003">Cell membrane</keyword>
<dbReference type="InterPro" id="IPR003352">
    <property type="entry name" value="PTS_EIIC"/>
</dbReference>
<keyword evidence="8" id="KW-0418">Kinase</keyword>
<evidence type="ECO:0000256" key="5">
    <source>
        <dbReference type="ARBA" id="ARBA00022679"/>
    </source>
</evidence>
<evidence type="ECO:0000313" key="16">
    <source>
        <dbReference type="Proteomes" id="UP000290567"/>
    </source>
</evidence>
<dbReference type="Gene3D" id="3.30.1360.60">
    <property type="entry name" value="Glucose permease domain IIB"/>
    <property type="match status" value="1"/>
</dbReference>
<dbReference type="InterPro" id="IPR050558">
    <property type="entry name" value="PTS_Sugar-Specific_Components"/>
</dbReference>
<dbReference type="RefSeq" id="WP_146622206.1">
    <property type="nucleotide sequence ID" value="NZ_BJCC01000013.1"/>
</dbReference>
<evidence type="ECO:0000259" key="13">
    <source>
        <dbReference type="PROSITE" id="PS51098"/>
    </source>
</evidence>
<comment type="subcellular location">
    <subcellularLocation>
        <location evidence="1">Cell membrane</location>
        <topology evidence="1">Multi-pass membrane protein</topology>
    </subcellularLocation>
</comment>
<keyword evidence="2" id="KW-0813">Transport</keyword>
<feature type="transmembrane region" description="Helical" evidence="12">
    <location>
        <begin position="360"/>
        <end position="381"/>
    </location>
</feature>
<dbReference type="GO" id="GO:0090589">
    <property type="term" value="F:protein-phosphocysteine-trehalose phosphotransferase system transporter activity"/>
    <property type="evidence" value="ECO:0007669"/>
    <property type="project" value="TreeGrafter"/>
</dbReference>
<comment type="caution">
    <text evidence="15">The sequence shown here is derived from an EMBL/GenBank/DDBJ whole genome shotgun (WGS) entry which is preliminary data.</text>
</comment>
<evidence type="ECO:0000256" key="2">
    <source>
        <dbReference type="ARBA" id="ARBA00022448"/>
    </source>
</evidence>
<feature type="transmembrane region" description="Helical" evidence="12">
    <location>
        <begin position="431"/>
        <end position="453"/>
    </location>
</feature>
<dbReference type="AlphaFoldDB" id="A0A4P5P8A3"/>
<evidence type="ECO:0000256" key="4">
    <source>
        <dbReference type="ARBA" id="ARBA00022597"/>
    </source>
</evidence>
<dbReference type="PROSITE" id="PS01035">
    <property type="entry name" value="PTS_EIIB_TYPE_1_CYS"/>
    <property type="match status" value="1"/>
</dbReference>
<dbReference type="InterPro" id="IPR036878">
    <property type="entry name" value="Glu_permease_IIB"/>
</dbReference>
<evidence type="ECO:0000256" key="8">
    <source>
        <dbReference type="ARBA" id="ARBA00022777"/>
    </source>
</evidence>
<keyword evidence="7 12" id="KW-0812">Transmembrane</keyword>
<name>A0A4P5P8A3_9ENTE</name>
<evidence type="ECO:0000256" key="6">
    <source>
        <dbReference type="ARBA" id="ARBA00022683"/>
    </source>
</evidence>
<dbReference type="PANTHER" id="PTHR30175">
    <property type="entry name" value="PHOSPHOTRANSFERASE SYSTEM TRANSPORT PROTEIN"/>
    <property type="match status" value="1"/>
</dbReference>
<keyword evidence="6" id="KW-0598">Phosphotransferase system</keyword>
<accession>A0A4P5P8A3</accession>
<feature type="transmembrane region" description="Helical" evidence="12">
    <location>
        <begin position="174"/>
        <end position="193"/>
    </location>
</feature>
<proteinExistence type="predicted"/>
<dbReference type="GO" id="GO:0008982">
    <property type="term" value="F:protein-N(PI)-phosphohistidine-sugar phosphotransferase activity"/>
    <property type="evidence" value="ECO:0007669"/>
    <property type="project" value="InterPro"/>
</dbReference>
<dbReference type="GO" id="GO:0009401">
    <property type="term" value="P:phosphoenolpyruvate-dependent sugar phosphotransferase system"/>
    <property type="evidence" value="ECO:0007669"/>
    <property type="project" value="UniProtKB-KW"/>
</dbReference>
<feature type="transmembrane region" description="Helical" evidence="12">
    <location>
        <begin position="327"/>
        <end position="348"/>
    </location>
</feature>
<dbReference type="PROSITE" id="PS51098">
    <property type="entry name" value="PTS_EIIB_TYPE_1"/>
    <property type="match status" value="1"/>
</dbReference>
<dbReference type="GO" id="GO:0015771">
    <property type="term" value="P:trehalose transport"/>
    <property type="evidence" value="ECO:0007669"/>
    <property type="project" value="TreeGrafter"/>
</dbReference>
<keyword evidence="10 12" id="KW-0472">Membrane</keyword>
<feature type="domain" description="PTS EIIB type-1" evidence="13">
    <location>
        <begin position="8"/>
        <end position="90"/>
    </location>
</feature>
<evidence type="ECO:0000256" key="1">
    <source>
        <dbReference type="ARBA" id="ARBA00004651"/>
    </source>
</evidence>
<dbReference type="GO" id="GO:0016301">
    <property type="term" value="F:kinase activity"/>
    <property type="evidence" value="ECO:0007669"/>
    <property type="project" value="UniProtKB-KW"/>
</dbReference>
<dbReference type="InterPro" id="IPR013013">
    <property type="entry name" value="PTS_EIIC_1"/>
</dbReference>
<feature type="transmembrane region" description="Helical" evidence="12">
    <location>
        <begin position="388"/>
        <end position="411"/>
    </location>
</feature>
<feature type="active site" description="Phosphocysteine intermediate; for EIIB activity" evidence="11">
    <location>
        <position position="30"/>
    </location>
</feature>
<dbReference type="OrthoDB" id="9769191at2"/>